<gene>
    <name evidence="4" type="ORF">IDJ75_03625</name>
</gene>
<sequence>MLRYILSYLIAFCCFTVANAQLKTIKENFAHPADQYKPGVYWYFMDGNMSAETITKDLESMKKAGIGNLIFLEVNVGIPSGPVEFLSDKWTSLFVHAEKEARRLGIEITLGIGPGWTGSGGPWVKASQSMQHLVSSQVTVTAGDKQKIILPLPPPKKPFFGEGGLTPGVKKEWLKFYQDVAVLAFPATEQDKPIKDYEEKALYYRAPYSSGVVRPYMPSPANDRANKNAVIKTQIIDLTSKMQPDGTLNWSPPSGKWAVMRFVSRNNGAITRPAPVPGLGLEADKFDTVALNYHLDKYVGNLLRKTGRTNKNIKGGLKRLHMDSWEMGAQNWTGLFRQEFIKRRGYDPLKYYPVYAGNIVGSLEESERFLWDLRQTAQELVLDNHARQVKEYARRNNLSLSIEPYDMTPTADLELGSVADVPMAEFWSKGFGFNSSYSVIESTSIGHVNGKSLIPAEAFTAQDNEGWKQHPASMKNQGDWAFAAGINRFVYHTFQNQFLPDSLKPGATMGPYGVHWDRSQTWWPWANGYHNYVTRSQYILQQGRTVADVLYLTPEGSPLVFVPPASAMVGGDTIGDRRGYNFDGCAPGQLMKATVKDHQVVFPGGASYRLLVLPVYESMTPQLLTKIGELVKLGATVVGNPPLRSPSLVGYPACDERIVALGKTIWGASTVPENITHHKYGEGILIWGKPVSDNPDKLYPHYNLTAGILKSKGVIDDFTANGDLRYTHRTGTDWDIYFVSNKTDKPVNTVAQFRAVKGSPELWDAVTGKTKKITKFKKNNGSTSVSVRLAAYESAFIVFAKENIWPSSGINIGINTKTLQTLTGPWEVNFDPIWGGPASVQFDELSDWTKNKNEGIKYYSGKAVYHKKFDLEEAPAGSLYLDLGNVNNMARVTLNGKDLGIVWTAPWHVNISGMVRAKNNDLKIEVINLWPNRLIGDEKKPYDGIVDDKWPEWLLKGQPRTSGRYTFTSTTQYKAGSPLLPSGLTGPVTIIKIND</sequence>
<dbReference type="CDD" id="cd03143">
    <property type="entry name" value="A4_beta-galactosidase_middle_domain"/>
    <property type="match status" value="1"/>
</dbReference>
<feature type="signal peptide" evidence="3">
    <location>
        <begin position="1"/>
        <end position="20"/>
    </location>
</feature>
<dbReference type="NCBIfam" id="NF045579">
    <property type="entry name" value="rhamnoside_JR"/>
    <property type="match status" value="1"/>
</dbReference>
<keyword evidence="1 3" id="KW-0732">Signal</keyword>
<evidence type="ECO:0000313" key="5">
    <source>
        <dbReference type="Proteomes" id="UP000618754"/>
    </source>
</evidence>
<evidence type="ECO:0000256" key="1">
    <source>
        <dbReference type="ARBA" id="ARBA00022729"/>
    </source>
</evidence>
<dbReference type="PANTHER" id="PTHR43817">
    <property type="entry name" value="GLYCOSYL HYDROLASE"/>
    <property type="match status" value="1"/>
</dbReference>
<evidence type="ECO:0000256" key="2">
    <source>
        <dbReference type="ARBA" id="ARBA00022801"/>
    </source>
</evidence>
<feature type="chain" id="PRO_5045556619" evidence="3">
    <location>
        <begin position="21"/>
        <end position="995"/>
    </location>
</feature>
<dbReference type="GO" id="GO:0016787">
    <property type="term" value="F:hydrolase activity"/>
    <property type="evidence" value="ECO:0007669"/>
    <property type="project" value="UniProtKB-KW"/>
</dbReference>
<keyword evidence="2 4" id="KW-0378">Hydrolase</keyword>
<dbReference type="Proteomes" id="UP000618754">
    <property type="component" value="Unassembled WGS sequence"/>
</dbReference>
<keyword evidence="5" id="KW-1185">Reference proteome</keyword>
<accession>A0ABR7X183</accession>
<organism evidence="4 5">
    <name type="scientific">Mucilaginibacter rigui</name>
    <dbReference type="NCBI Taxonomy" id="534635"/>
    <lineage>
        <taxon>Bacteria</taxon>
        <taxon>Pseudomonadati</taxon>
        <taxon>Bacteroidota</taxon>
        <taxon>Sphingobacteriia</taxon>
        <taxon>Sphingobacteriales</taxon>
        <taxon>Sphingobacteriaceae</taxon>
        <taxon>Mucilaginibacter</taxon>
    </lineage>
</organism>
<evidence type="ECO:0000313" key="4">
    <source>
        <dbReference type="EMBL" id="MBD1384355.1"/>
    </source>
</evidence>
<evidence type="ECO:0000256" key="3">
    <source>
        <dbReference type="SAM" id="SignalP"/>
    </source>
</evidence>
<dbReference type="SUPFAM" id="SSF49785">
    <property type="entry name" value="Galactose-binding domain-like"/>
    <property type="match status" value="1"/>
</dbReference>
<comment type="caution">
    <text evidence="4">The sequence shown here is derived from an EMBL/GenBank/DDBJ whole genome shotgun (WGS) entry which is preliminary data.</text>
</comment>
<dbReference type="Gene3D" id="2.60.120.260">
    <property type="entry name" value="Galactose-binding domain-like"/>
    <property type="match status" value="1"/>
</dbReference>
<proteinExistence type="predicted"/>
<dbReference type="PANTHER" id="PTHR43817:SF1">
    <property type="entry name" value="HYDROLASE, FAMILY 43, PUTATIVE (AFU_ORTHOLOGUE AFUA_3G01660)-RELATED"/>
    <property type="match status" value="1"/>
</dbReference>
<protein>
    <submittedName>
        <fullName evidence="4">Glycosyl hydrolase</fullName>
    </submittedName>
</protein>
<dbReference type="InterPro" id="IPR008979">
    <property type="entry name" value="Galactose-bd-like_sf"/>
</dbReference>
<reference evidence="4 5" key="1">
    <citation type="submission" date="2020-09" db="EMBL/GenBank/DDBJ databases">
        <title>Novel species of Mucilaginibacter isolated from a glacier on the Tibetan Plateau.</title>
        <authorList>
            <person name="Liu Q."/>
            <person name="Xin Y.-H."/>
        </authorList>
    </citation>
    <scope>NUCLEOTIDE SEQUENCE [LARGE SCALE GENOMIC DNA]</scope>
    <source>
        <strain evidence="4 5">CGMCC 1.13878</strain>
    </source>
</reference>
<dbReference type="EMBL" id="JACWMW010000001">
    <property type="protein sequence ID" value="MBD1384355.1"/>
    <property type="molecule type" value="Genomic_DNA"/>
</dbReference>
<dbReference type="RefSeq" id="WP_191174234.1">
    <property type="nucleotide sequence ID" value="NZ_JACWMW010000001.1"/>
</dbReference>
<name>A0ABR7X183_9SPHI</name>
<dbReference type="Pfam" id="PF17132">
    <property type="entry name" value="Glyco_hydro_106"/>
    <property type="match status" value="1"/>
</dbReference>